<dbReference type="SUPFAM" id="SSF52096">
    <property type="entry name" value="ClpP/crotonase"/>
    <property type="match status" value="1"/>
</dbReference>
<comment type="caution">
    <text evidence="3">The sequence shown here is derived from an EMBL/GenBank/DDBJ whole genome shotgun (WGS) entry which is preliminary data.</text>
</comment>
<organism evidence="3 4">
    <name type="scientific">Microlunatus antarcticus</name>
    <dbReference type="NCBI Taxonomy" id="53388"/>
    <lineage>
        <taxon>Bacteria</taxon>
        <taxon>Bacillati</taxon>
        <taxon>Actinomycetota</taxon>
        <taxon>Actinomycetes</taxon>
        <taxon>Propionibacteriales</taxon>
        <taxon>Propionibacteriaceae</taxon>
        <taxon>Microlunatus</taxon>
    </lineage>
</organism>
<sequence length="273" mass="28224">MTATAEERSVGDAALVRLEVEGPLAVVRLNRPEALNAMNAALLDQLLTTLEVVADDATVRVVVLTGSGRAFCAGGDLRAGVGGAVAGPPPAAAQERRLRTFMRSAQLLREMPAVTVAAVNGACAGAGLSLALAADLRVCSRSARFSTAFLTVGLSGDFGGTWLLPRVVGAGRARDLYLRPRPVDAAEALAIGLVSEVAEDALVLAREVAAGLVAQPPLALRSVKQNLNDADRTELATALDREAARHTACAATDDAAEATAAFLEHRPARFTGR</sequence>
<dbReference type="Gene3D" id="1.10.12.10">
    <property type="entry name" value="Lyase 2-enoyl-coa Hydratase, Chain A, domain 2"/>
    <property type="match status" value="1"/>
</dbReference>
<dbReference type="Pfam" id="PF00378">
    <property type="entry name" value="ECH_1"/>
    <property type="match status" value="1"/>
</dbReference>
<evidence type="ECO:0000313" key="3">
    <source>
        <dbReference type="EMBL" id="MBB3329143.1"/>
    </source>
</evidence>
<keyword evidence="3" id="KW-0413">Isomerase</keyword>
<reference evidence="3 4" key="1">
    <citation type="submission" date="2020-08" db="EMBL/GenBank/DDBJ databases">
        <title>Sequencing the genomes of 1000 actinobacteria strains.</title>
        <authorList>
            <person name="Klenk H.-P."/>
        </authorList>
    </citation>
    <scope>NUCLEOTIDE SEQUENCE [LARGE SCALE GENOMIC DNA]</scope>
    <source>
        <strain evidence="3 4">DSM 11053</strain>
    </source>
</reference>
<name>A0A7W5JZE0_9ACTN</name>
<evidence type="ECO:0000313" key="4">
    <source>
        <dbReference type="Proteomes" id="UP000565572"/>
    </source>
</evidence>
<evidence type="ECO:0000256" key="1">
    <source>
        <dbReference type="ARBA" id="ARBA00005254"/>
    </source>
</evidence>
<dbReference type="EC" id="5.3.3.18" evidence="3"/>
<dbReference type="GO" id="GO:0016853">
    <property type="term" value="F:isomerase activity"/>
    <property type="evidence" value="ECO:0007669"/>
    <property type="project" value="UniProtKB-KW"/>
</dbReference>
<gene>
    <name evidence="3" type="ORF">FHX39_004141</name>
</gene>
<dbReference type="InterPro" id="IPR018376">
    <property type="entry name" value="Enoyl-CoA_hyd/isom_CS"/>
</dbReference>
<dbReference type="PANTHER" id="PTHR43459">
    <property type="entry name" value="ENOYL-COA HYDRATASE"/>
    <property type="match status" value="1"/>
</dbReference>
<comment type="similarity">
    <text evidence="1 2">Belongs to the enoyl-CoA hydratase/isomerase family.</text>
</comment>
<dbReference type="InterPro" id="IPR029045">
    <property type="entry name" value="ClpP/crotonase-like_dom_sf"/>
</dbReference>
<evidence type="ECO:0000256" key="2">
    <source>
        <dbReference type="RuleBase" id="RU003707"/>
    </source>
</evidence>
<keyword evidence="4" id="KW-1185">Reference proteome</keyword>
<dbReference type="AlphaFoldDB" id="A0A7W5JZE0"/>
<protein>
    <submittedName>
        <fullName evidence="3">2-(1,2-epoxy-1,2-dihydrophenyl)acetyl-CoA isomerase</fullName>
        <ecNumber evidence="3">5.3.3.18</ecNumber>
    </submittedName>
</protein>
<proteinExistence type="inferred from homology"/>
<dbReference type="PROSITE" id="PS00166">
    <property type="entry name" value="ENOYL_COA_HYDRATASE"/>
    <property type="match status" value="1"/>
</dbReference>
<dbReference type="InterPro" id="IPR001753">
    <property type="entry name" value="Enoyl-CoA_hydra/iso"/>
</dbReference>
<dbReference type="EMBL" id="JACHZG010000017">
    <property type="protein sequence ID" value="MBB3329143.1"/>
    <property type="molecule type" value="Genomic_DNA"/>
</dbReference>
<dbReference type="PANTHER" id="PTHR43459:SF1">
    <property type="entry name" value="EG:BACN32G11.4 PROTEIN"/>
    <property type="match status" value="1"/>
</dbReference>
<dbReference type="CDD" id="cd06558">
    <property type="entry name" value="crotonase-like"/>
    <property type="match status" value="1"/>
</dbReference>
<dbReference type="Gene3D" id="3.90.226.10">
    <property type="entry name" value="2-enoyl-CoA Hydratase, Chain A, domain 1"/>
    <property type="match status" value="1"/>
</dbReference>
<dbReference type="InterPro" id="IPR014748">
    <property type="entry name" value="Enoyl-CoA_hydra_C"/>
</dbReference>
<dbReference type="Proteomes" id="UP000565572">
    <property type="component" value="Unassembled WGS sequence"/>
</dbReference>
<dbReference type="RefSeq" id="WP_183342785.1">
    <property type="nucleotide sequence ID" value="NZ_JACHZG010000017.1"/>
</dbReference>
<accession>A0A7W5JZE0</accession>